<gene>
    <name evidence="1" type="ORF">LCGC14_3130060</name>
</gene>
<organism evidence="1">
    <name type="scientific">marine sediment metagenome</name>
    <dbReference type="NCBI Taxonomy" id="412755"/>
    <lineage>
        <taxon>unclassified sequences</taxon>
        <taxon>metagenomes</taxon>
        <taxon>ecological metagenomes</taxon>
    </lineage>
</organism>
<accession>A0A0F8Y715</accession>
<dbReference type="EMBL" id="LAZR01068283">
    <property type="protein sequence ID" value="KKK49934.1"/>
    <property type="molecule type" value="Genomic_DNA"/>
</dbReference>
<protein>
    <submittedName>
        <fullName evidence="1">Uncharacterized protein</fullName>
    </submittedName>
</protein>
<reference evidence="1" key="1">
    <citation type="journal article" date="2015" name="Nature">
        <title>Complex archaea that bridge the gap between prokaryotes and eukaryotes.</title>
        <authorList>
            <person name="Spang A."/>
            <person name="Saw J.H."/>
            <person name="Jorgensen S.L."/>
            <person name="Zaremba-Niedzwiedzka K."/>
            <person name="Martijn J."/>
            <person name="Lind A.E."/>
            <person name="van Eijk R."/>
            <person name="Schleper C."/>
            <person name="Guy L."/>
            <person name="Ettema T.J."/>
        </authorList>
    </citation>
    <scope>NUCLEOTIDE SEQUENCE</scope>
</reference>
<name>A0A0F8Y715_9ZZZZ</name>
<sequence length="39" mass="4462">MEKLELCQCNNCKGETTEAGRKACKKIRDKYLNKKGILC</sequence>
<dbReference type="AlphaFoldDB" id="A0A0F8Y715"/>
<evidence type="ECO:0000313" key="1">
    <source>
        <dbReference type="EMBL" id="KKK49934.1"/>
    </source>
</evidence>
<comment type="caution">
    <text evidence="1">The sequence shown here is derived from an EMBL/GenBank/DDBJ whole genome shotgun (WGS) entry which is preliminary data.</text>
</comment>
<proteinExistence type="predicted"/>